<organism evidence="2">
    <name type="scientific">marine metagenome</name>
    <dbReference type="NCBI Taxonomy" id="408172"/>
    <lineage>
        <taxon>unclassified sequences</taxon>
        <taxon>metagenomes</taxon>
        <taxon>ecological metagenomes</taxon>
    </lineage>
</organism>
<dbReference type="NCBIfam" id="NF012211">
    <property type="entry name" value="tand_rpt_95"/>
    <property type="match status" value="2"/>
</dbReference>
<dbReference type="GO" id="GO:0016020">
    <property type="term" value="C:membrane"/>
    <property type="evidence" value="ECO:0007669"/>
    <property type="project" value="InterPro"/>
</dbReference>
<dbReference type="GO" id="GO:0005509">
    <property type="term" value="F:calcium ion binding"/>
    <property type="evidence" value="ECO:0007669"/>
    <property type="project" value="InterPro"/>
</dbReference>
<feature type="domain" description="Cadherin" evidence="1">
    <location>
        <begin position="406"/>
        <end position="491"/>
    </location>
</feature>
<evidence type="ECO:0000259" key="1">
    <source>
        <dbReference type="PROSITE" id="PS50268"/>
    </source>
</evidence>
<dbReference type="GO" id="GO:0007156">
    <property type="term" value="P:homophilic cell adhesion via plasma membrane adhesion molecules"/>
    <property type="evidence" value="ECO:0007669"/>
    <property type="project" value="InterPro"/>
</dbReference>
<gene>
    <name evidence="2" type="ORF">METZ01_LOCUS227859</name>
</gene>
<dbReference type="Gene3D" id="2.60.40.10">
    <property type="entry name" value="Immunoglobulins"/>
    <property type="match status" value="1"/>
</dbReference>
<dbReference type="AlphaFoldDB" id="A0A382GJQ1"/>
<dbReference type="Pfam" id="PF17963">
    <property type="entry name" value="Big_9"/>
    <property type="match status" value="4"/>
</dbReference>
<proteinExistence type="predicted"/>
<dbReference type="PROSITE" id="PS50268">
    <property type="entry name" value="CADHERIN_2"/>
    <property type="match status" value="1"/>
</dbReference>
<dbReference type="Gene3D" id="2.60.40.3440">
    <property type="match status" value="1"/>
</dbReference>
<reference evidence="2" key="1">
    <citation type="submission" date="2018-05" db="EMBL/GenBank/DDBJ databases">
        <authorList>
            <person name="Lanie J.A."/>
            <person name="Ng W.-L."/>
            <person name="Kazmierczak K.M."/>
            <person name="Andrzejewski T.M."/>
            <person name="Davidsen T.M."/>
            <person name="Wayne K.J."/>
            <person name="Tettelin H."/>
            <person name="Glass J.I."/>
            <person name="Rusch D."/>
            <person name="Podicherti R."/>
            <person name="Tsui H.-C.T."/>
            <person name="Winkler M.E."/>
        </authorList>
    </citation>
    <scope>NUCLEOTIDE SEQUENCE</scope>
</reference>
<dbReference type="InterPro" id="IPR013783">
    <property type="entry name" value="Ig-like_fold"/>
</dbReference>
<evidence type="ECO:0000313" key="2">
    <source>
        <dbReference type="EMBL" id="SVB75005.1"/>
    </source>
</evidence>
<sequence>VIASDDVEVIVTPVEDPPVADDQEVITDEDVAVEIVLTGSDPDLEDEISFVLLTDPADGSLTGEVPYLIYTPNENWYGIDSFTFSVSDDVSSDTATVSITVVSVNDVPVLTDIGPQATNEDTAKVILLSATDIEGDSITFYVESDNADVTAEITGGDTLMLTPSEEYYGTANITVTVSDSASHELGLTDSETFVLMINLVLDIPVIIGQEPLTIFEDTPLEVTLNHLLVTDTDNVYPFDFTLTVLDSDSNNINYDVDGNTIIPFDNFTGDLTVPIILSDGDNDVSFDLLVSVTPINDNPVINFPDPTYIFEDFILELDLNFYASDADGDPLTFTAGSDNDSVTVNVSGDSLTVTPAENYFNTTGINIIVTVMDIFSEEDSDTLSLIIESVNDAPVITAQGLLETSEESSLEIVLGDLFVTDIDNTYPGNFALTVLEGENYTVISTTITPALDFNGELTVPVYVDDGGSENSQSTPVNLTVGVTPVNDAPLVTSV</sequence>
<name>A0A382GJQ1_9ZZZZ</name>
<feature type="non-terminal residue" evidence="2">
    <location>
        <position position="494"/>
    </location>
</feature>
<feature type="non-terminal residue" evidence="2">
    <location>
        <position position="1"/>
    </location>
</feature>
<dbReference type="InterPro" id="IPR002126">
    <property type="entry name" value="Cadherin-like_dom"/>
</dbReference>
<protein>
    <recommendedName>
        <fullName evidence="1">Cadherin domain-containing protein</fullName>
    </recommendedName>
</protein>
<accession>A0A382GJQ1</accession>
<dbReference type="EMBL" id="UINC01055759">
    <property type="protein sequence ID" value="SVB75005.1"/>
    <property type="molecule type" value="Genomic_DNA"/>
</dbReference>